<evidence type="ECO:0000313" key="6">
    <source>
        <dbReference type="Proteomes" id="UP000517694"/>
    </source>
</evidence>
<dbReference type="Proteomes" id="UP000517694">
    <property type="component" value="Unassembled WGS sequence"/>
</dbReference>
<dbReference type="InterPro" id="IPR023214">
    <property type="entry name" value="HAD_sf"/>
</dbReference>
<dbReference type="Gene3D" id="3.30.200.20">
    <property type="entry name" value="Phosphorylase Kinase, domain 1"/>
    <property type="match status" value="1"/>
</dbReference>
<evidence type="ECO:0000313" key="5">
    <source>
        <dbReference type="EMBL" id="MBC2867893.1"/>
    </source>
</evidence>
<comment type="caution">
    <text evidence="5">The sequence shown here is derived from an EMBL/GenBank/DDBJ whole genome shotgun (WGS) entry which is preliminary data.</text>
</comment>
<dbReference type="GO" id="GO:0003677">
    <property type="term" value="F:DNA binding"/>
    <property type="evidence" value="ECO:0007669"/>
    <property type="project" value="InterPro"/>
</dbReference>
<dbReference type="InterPro" id="IPR047738">
    <property type="entry name" value="SAV_2336-like_N"/>
</dbReference>
<dbReference type="SUPFAM" id="SSF56784">
    <property type="entry name" value="HAD-like"/>
    <property type="match status" value="1"/>
</dbReference>
<dbReference type="GO" id="GO:0005524">
    <property type="term" value="F:ATP binding"/>
    <property type="evidence" value="ECO:0007669"/>
    <property type="project" value="InterPro"/>
</dbReference>
<dbReference type="InterPro" id="IPR023198">
    <property type="entry name" value="PGP-like_dom2"/>
</dbReference>
<keyword evidence="5" id="KW-0808">Transferase</keyword>
<evidence type="ECO:0000256" key="1">
    <source>
        <dbReference type="ARBA" id="ARBA00023015"/>
    </source>
</evidence>
<dbReference type="Gene3D" id="1.10.150.240">
    <property type="entry name" value="Putative phosphatase, domain 2"/>
    <property type="match status" value="1"/>
</dbReference>
<dbReference type="Gene3D" id="1.10.510.10">
    <property type="entry name" value="Transferase(Phosphotransferase) domain 1"/>
    <property type="match status" value="1"/>
</dbReference>
<dbReference type="PROSITE" id="PS50011">
    <property type="entry name" value="PROTEIN_KINASE_DOM"/>
    <property type="match status" value="1"/>
</dbReference>
<keyword evidence="5" id="KW-0723">Serine/threonine-protein kinase</keyword>
<dbReference type="Gene3D" id="3.40.50.1000">
    <property type="entry name" value="HAD superfamily/HAD-like"/>
    <property type="match status" value="1"/>
</dbReference>
<organism evidence="5 6">
    <name type="scientific">Streptomyces mexicanus</name>
    <dbReference type="NCBI Taxonomy" id="178566"/>
    <lineage>
        <taxon>Bacteria</taxon>
        <taxon>Bacillati</taxon>
        <taxon>Actinomycetota</taxon>
        <taxon>Actinomycetes</taxon>
        <taxon>Kitasatosporales</taxon>
        <taxon>Streptomycetaceae</taxon>
        <taxon>Streptomyces</taxon>
    </lineage>
</organism>
<dbReference type="GO" id="GO:0004674">
    <property type="term" value="F:protein serine/threonine kinase activity"/>
    <property type="evidence" value="ECO:0007669"/>
    <property type="project" value="UniProtKB-KW"/>
</dbReference>
<protein>
    <submittedName>
        <fullName evidence="5">Serine/threonine protein kinase</fullName>
    </submittedName>
</protein>
<keyword evidence="5" id="KW-0418">Kinase</keyword>
<dbReference type="InterPro" id="IPR005158">
    <property type="entry name" value="BTAD"/>
</dbReference>
<evidence type="ECO:0000256" key="3">
    <source>
        <dbReference type="SAM" id="MobiDB-lite"/>
    </source>
</evidence>
<dbReference type="NCBIfam" id="NF041121">
    <property type="entry name" value="SAV_2336_NTERM"/>
    <property type="match status" value="1"/>
</dbReference>
<feature type="region of interest" description="Disordered" evidence="3">
    <location>
        <begin position="1106"/>
        <end position="1126"/>
    </location>
</feature>
<evidence type="ECO:0000259" key="4">
    <source>
        <dbReference type="PROSITE" id="PS50011"/>
    </source>
</evidence>
<dbReference type="Gene3D" id="1.10.10.10">
    <property type="entry name" value="Winged helix-like DNA-binding domain superfamily/Winged helix DNA-binding domain"/>
    <property type="match status" value="1"/>
</dbReference>
<gene>
    <name evidence="5" type="ORF">H1R13_23930</name>
</gene>
<keyword evidence="2" id="KW-0804">Transcription</keyword>
<proteinExistence type="predicted"/>
<dbReference type="EMBL" id="JACMHY010000010">
    <property type="protein sequence ID" value="MBC2867893.1"/>
    <property type="molecule type" value="Genomic_DNA"/>
</dbReference>
<dbReference type="InterPro" id="IPR036412">
    <property type="entry name" value="HAD-like_sf"/>
</dbReference>
<keyword evidence="6" id="KW-1185">Reference proteome</keyword>
<dbReference type="PANTHER" id="PTHR35807">
    <property type="entry name" value="TRANSCRIPTIONAL REGULATOR REDD-RELATED"/>
    <property type="match status" value="1"/>
</dbReference>
<keyword evidence="1" id="KW-0805">Transcription regulation</keyword>
<dbReference type="Pfam" id="PF03704">
    <property type="entry name" value="BTAD"/>
    <property type="match status" value="1"/>
</dbReference>
<feature type="domain" description="Protein kinase" evidence="4">
    <location>
        <begin position="413"/>
        <end position="692"/>
    </location>
</feature>
<reference evidence="5 6" key="1">
    <citation type="submission" date="2020-08" db="EMBL/GenBank/DDBJ databases">
        <title>Whole-Genome Sequence of French Clinical Streptomyces mexicanus Strain Q0842.</title>
        <authorList>
            <person name="Boxberger M."/>
            <person name="La Scola B."/>
        </authorList>
    </citation>
    <scope>NUCLEOTIDE SEQUENCE [LARGE SCALE GENOMIC DNA]</scope>
    <source>
        <strain evidence="5 6">Marseille-Q0842</strain>
    </source>
</reference>
<accession>A0A7X1LSA7</accession>
<dbReference type="GO" id="GO:0006355">
    <property type="term" value="P:regulation of DNA-templated transcription"/>
    <property type="evidence" value="ECO:0007669"/>
    <property type="project" value="InterPro"/>
</dbReference>
<dbReference type="SUPFAM" id="SSF46894">
    <property type="entry name" value="C-terminal effector domain of the bipartite response regulators"/>
    <property type="match status" value="1"/>
</dbReference>
<dbReference type="PANTHER" id="PTHR35807:SF1">
    <property type="entry name" value="TRANSCRIPTIONAL REGULATOR REDD"/>
    <property type="match status" value="1"/>
</dbReference>
<dbReference type="SUPFAM" id="SSF56112">
    <property type="entry name" value="Protein kinase-like (PK-like)"/>
    <property type="match status" value="1"/>
</dbReference>
<dbReference type="InterPro" id="IPR016032">
    <property type="entry name" value="Sig_transdc_resp-reg_C-effctor"/>
</dbReference>
<sequence length="1360" mass="145992">MLSHPLALQRALRPLKRRVPAPVGHELDEEATAHRIARFGADPRWWLPVLRPAAERWLALHLVHDAGPTMPVWRPLIRELRTALAQSGVFRTVEVHRLAADGTTGPGGPAAPHGDGRSVTLLISDCMGPQWRAGPAGTRWYRTLRRWARTMPVAVIQPLPERLWRTTALPAATARLSAPGRAAPNAAYTVEFSTADPAHEPASGTLPLPVLEATSPWLATWARLVASPARMGLTGSVGLLAPEPPHAALDAEGRGDVDRLDAEELVLRFRSIASPEAFRLAGHLAVGQPQLPVMRLVQAAVEPDPRPQHLAEVILSGVLTTTAGPPGSYAFRPGVREVLLRTLPHTARSRTAGLLARAGQVIDARAGVTAGDFRVVAPDEAGDTHAAGEPIAEVGRDSVRRLGGRAPRELIGGRYRLVRQRGLGRRVWEAVDEQEAGRRVVVHLYPPQEGSPARFLREAEVLAGVRSPQVASVLDFGTDAQTPYLVVEFTDGVTLTELLATSGAGVSCAVFARVVSDGEAGLRALHAQGLVRGQRGPEGLLLRPDGTVVLSRFALGEESLDKDAAWDLFHFGQEMRRLASEVDVPPEHRRLLDLIDAGDLAEAAGYARSPELRERTRWGFALLGPLRVTLGGREVPGRLSPEAKALLCLLLHRAGRRVTHRELAEGLWEQPPPEDAAAGHLLRLSREVRRLLGPGTVAALSDGYALHVPGADIDTEGCEVLSARTPNQDPEARRLMLREALDLFRGDPLEEIPGPFAARERARLRALRTRIAGALAELGAPGAAVDGPRPARPVVVFEADGLGDRHDDLTHVVTRLMSRGNLAPEAYEVLPRADGCVVLTEPGAYVLPVLVAVVRGLPEAVADLAEVSRLRVTFWHEPRSAQEAGADVPERVRHVLDRAAADLVVVVSPTLYEQYTRSSAALGPERFQPLRTAPGTDPLAWYCRLPRTADATERDLVRGPFTTADLTALGPGEPGRTAIVHTLPDGSAAVLDPAAVRGARHGRPATYYEVDLTVHRAGDLLTLPASGGNRFTATVELSWHVEDPVAFVRGRISDVAGVLFDHFAKEAAAVTRRHLPYRARAAAQAVDAALREWPVPGLAVTHSVQLAPARPSGRTGRRAGRGEPSLPALLDNARTVLIGFDGPVTTLFSAPAARQAALELLRLVAEHRDPQQALSGRPLLRDKGRSSVAPGSFVHPLQVLRAFADQGVAPALRERLDRIELDAAANSPLSAQALSLVRALDAAGRRVSVVTDVSERAVHRVLDRHGLPLAGVHGRGPDLTRLMPEPDRLRHALDAAVPPAPPDAALLVSSSPAELTAARRLGLPCVGYVSRHAAEEQLLAAGCDATVFFYEPLLHAARSL</sequence>
<dbReference type="InterPro" id="IPR036388">
    <property type="entry name" value="WH-like_DNA-bd_sf"/>
</dbReference>
<dbReference type="InterPro" id="IPR051677">
    <property type="entry name" value="AfsR-DnrI-RedD_regulator"/>
</dbReference>
<dbReference type="InterPro" id="IPR011009">
    <property type="entry name" value="Kinase-like_dom_sf"/>
</dbReference>
<name>A0A7X1LSA7_9ACTN</name>
<dbReference type="InterPro" id="IPR000719">
    <property type="entry name" value="Prot_kinase_dom"/>
</dbReference>
<evidence type="ECO:0000256" key="2">
    <source>
        <dbReference type="ARBA" id="ARBA00023163"/>
    </source>
</evidence>